<dbReference type="CDD" id="cd00093">
    <property type="entry name" value="HTH_XRE"/>
    <property type="match status" value="1"/>
</dbReference>
<dbReference type="InterPro" id="IPR011990">
    <property type="entry name" value="TPR-like_helical_dom_sf"/>
</dbReference>
<dbReference type="RefSeq" id="WP_121682679.1">
    <property type="nucleotide sequence ID" value="NZ_RCVZ01000025.1"/>
</dbReference>
<comment type="caution">
    <text evidence="2">The sequence shown here is derived from an EMBL/GenBank/DDBJ whole genome shotgun (WGS) entry which is preliminary data.</text>
</comment>
<dbReference type="SMART" id="SM00530">
    <property type="entry name" value="HTH_XRE"/>
    <property type="match status" value="1"/>
</dbReference>
<dbReference type="AlphaFoldDB" id="A0A3L7JL13"/>
<evidence type="ECO:0000259" key="1">
    <source>
        <dbReference type="PROSITE" id="PS50943"/>
    </source>
</evidence>
<sequence length="421" mass="49734">MSVGSQIKFIRMRRQMTQTELANGIISVSYLSKIENNQLDPSKEIVNLLFERLGLIESITWDDHLGEDLLQFYDSLLKRDFTKADKLFERISSHSIFQAGESEKIFFKLLSMHYLTLKNETKKLNELVMHIAPYYETFTLENKYFFHKYKGDIHYDQKDFAEALKSYKTSKEFLAQISVNQLEKADFYYGIALCYSRLLNDDLSIEYGKTSLALFQSTYQLERCANCHILLGICYRRQMKYDMALQSFHIAREVSKTIQYSEIRGTIEHNLGTLKSIIGNVEEAVSHYKLSLHFKKNDSNLSKIITIHSLVKVYHEDKRIEEAKEWLEKGWELIRPDKEKLHRFYLSFYVYENILFGYRDDFDSFMKNEVLPFFEKEGDLKQLCIFIGILADYYNGAKKYKSAAYYYSSANKYYQRLLSLS</sequence>
<keyword evidence="3" id="KW-1185">Reference proteome</keyword>
<dbReference type="PROSITE" id="PS50943">
    <property type="entry name" value="HTH_CROC1"/>
    <property type="match status" value="1"/>
</dbReference>
<gene>
    <name evidence="2" type="ORF">D9X91_21340</name>
</gene>
<reference evidence="2 3" key="1">
    <citation type="submission" date="2018-10" db="EMBL/GenBank/DDBJ databases">
        <title>Falsibacillus sp. genome draft.</title>
        <authorList>
            <person name="Shi S."/>
        </authorList>
    </citation>
    <scope>NUCLEOTIDE SEQUENCE [LARGE SCALE GENOMIC DNA]</scope>
    <source>
        <strain evidence="2 3">GY 10110</strain>
    </source>
</reference>
<evidence type="ECO:0000313" key="2">
    <source>
        <dbReference type="EMBL" id="RLQ91094.1"/>
    </source>
</evidence>
<dbReference type="Gene3D" id="1.25.40.10">
    <property type="entry name" value="Tetratricopeptide repeat domain"/>
    <property type="match status" value="1"/>
</dbReference>
<name>A0A3L7JL13_9BACI</name>
<dbReference type="InterPro" id="IPR010982">
    <property type="entry name" value="Lambda_DNA-bd_dom_sf"/>
</dbReference>
<evidence type="ECO:0000313" key="3">
    <source>
        <dbReference type="Proteomes" id="UP000276770"/>
    </source>
</evidence>
<dbReference type="Gene3D" id="1.10.260.40">
    <property type="entry name" value="lambda repressor-like DNA-binding domains"/>
    <property type="match status" value="1"/>
</dbReference>
<dbReference type="SUPFAM" id="SSF47413">
    <property type="entry name" value="lambda repressor-like DNA-binding domains"/>
    <property type="match status" value="1"/>
</dbReference>
<dbReference type="InterPro" id="IPR001387">
    <property type="entry name" value="Cro/C1-type_HTH"/>
</dbReference>
<dbReference type="GO" id="GO:0003677">
    <property type="term" value="F:DNA binding"/>
    <property type="evidence" value="ECO:0007669"/>
    <property type="project" value="InterPro"/>
</dbReference>
<dbReference type="OrthoDB" id="252257at2"/>
<proteinExistence type="predicted"/>
<dbReference type="SUPFAM" id="SSF81901">
    <property type="entry name" value="HCP-like"/>
    <property type="match status" value="1"/>
</dbReference>
<dbReference type="Pfam" id="PF01381">
    <property type="entry name" value="HTH_3"/>
    <property type="match status" value="1"/>
</dbReference>
<protein>
    <submittedName>
        <fullName evidence="2">XRE family transcriptional regulator</fullName>
    </submittedName>
</protein>
<organism evidence="2 3">
    <name type="scientific">Falsibacillus albus</name>
    <dbReference type="NCBI Taxonomy" id="2478915"/>
    <lineage>
        <taxon>Bacteria</taxon>
        <taxon>Bacillati</taxon>
        <taxon>Bacillota</taxon>
        <taxon>Bacilli</taxon>
        <taxon>Bacillales</taxon>
        <taxon>Bacillaceae</taxon>
        <taxon>Falsibacillus</taxon>
    </lineage>
</organism>
<feature type="domain" description="HTH cro/C1-type" evidence="1">
    <location>
        <begin position="7"/>
        <end position="59"/>
    </location>
</feature>
<dbReference type="SMART" id="SM00028">
    <property type="entry name" value="TPR"/>
    <property type="match status" value="4"/>
</dbReference>
<dbReference type="Proteomes" id="UP000276770">
    <property type="component" value="Unassembled WGS sequence"/>
</dbReference>
<dbReference type="EMBL" id="RCVZ01000025">
    <property type="protein sequence ID" value="RLQ91094.1"/>
    <property type="molecule type" value="Genomic_DNA"/>
</dbReference>
<dbReference type="InterPro" id="IPR019734">
    <property type="entry name" value="TPR_rpt"/>
</dbReference>
<accession>A0A3L7JL13</accession>